<reference evidence="1" key="2">
    <citation type="submission" date="2020-09" db="EMBL/GenBank/DDBJ databases">
        <authorList>
            <person name="Sun Q."/>
            <person name="Ohkuma M."/>
        </authorList>
    </citation>
    <scope>NUCLEOTIDE SEQUENCE</scope>
    <source>
        <strain evidence="1">JCM 5069</strain>
    </source>
</reference>
<dbReference type="AlphaFoldDB" id="A0A919KYY5"/>
<dbReference type="EMBL" id="BNCD01000006">
    <property type="protein sequence ID" value="GHH77893.1"/>
    <property type="molecule type" value="Genomic_DNA"/>
</dbReference>
<dbReference type="Pfam" id="PF19979">
    <property type="entry name" value="DUF6415"/>
    <property type="match status" value="1"/>
</dbReference>
<dbReference type="Proteomes" id="UP000603708">
    <property type="component" value="Unassembled WGS sequence"/>
</dbReference>
<comment type="caution">
    <text evidence="1">The sequence shown here is derived from an EMBL/GenBank/DDBJ whole genome shotgun (WGS) entry which is preliminary data.</text>
</comment>
<keyword evidence="2" id="KW-1185">Reference proteome</keyword>
<name>A0A919KYY5_9ACTN</name>
<sequence>MTGDSRVGVPGAPTGVDPERVLAAADQALAMVSGPLPRYRDVLALSDELREFLRSMVAHTAPRITELRSASRRTDATGTVTEARYRLSLTSGEGLQSAADQARALALILRELCSLYTAEFLE</sequence>
<dbReference type="RefSeq" id="WP_189931499.1">
    <property type="nucleotide sequence ID" value="NZ_BNCD01000006.1"/>
</dbReference>
<reference evidence="1" key="1">
    <citation type="journal article" date="2014" name="Int. J. Syst. Evol. Microbiol.">
        <title>Complete genome sequence of Corynebacterium casei LMG S-19264T (=DSM 44701T), isolated from a smear-ripened cheese.</title>
        <authorList>
            <consortium name="US DOE Joint Genome Institute (JGI-PGF)"/>
            <person name="Walter F."/>
            <person name="Albersmeier A."/>
            <person name="Kalinowski J."/>
            <person name="Ruckert C."/>
        </authorList>
    </citation>
    <scope>NUCLEOTIDE SEQUENCE</scope>
    <source>
        <strain evidence="1">JCM 5069</strain>
    </source>
</reference>
<dbReference type="InterPro" id="IPR046300">
    <property type="entry name" value="DUF6415"/>
</dbReference>
<accession>A0A919KYY5</accession>
<evidence type="ECO:0000313" key="2">
    <source>
        <dbReference type="Proteomes" id="UP000603708"/>
    </source>
</evidence>
<gene>
    <name evidence="1" type="ORF">GCM10018793_27080</name>
</gene>
<evidence type="ECO:0000313" key="1">
    <source>
        <dbReference type="EMBL" id="GHH77893.1"/>
    </source>
</evidence>
<proteinExistence type="predicted"/>
<organism evidence="1 2">
    <name type="scientific">Streptomyces sulfonofaciens</name>
    <dbReference type="NCBI Taxonomy" id="68272"/>
    <lineage>
        <taxon>Bacteria</taxon>
        <taxon>Bacillati</taxon>
        <taxon>Actinomycetota</taxon>
        <taxon>Actinomycetes</taxon>
        <taxon>Kitasatosporales</taxon>
        <taxon>Streptomycetaceae</taxon>
        <taxon>Streptomyces</taxon>
    </lineage>
</organism>
<protein>
    <submittedName>
        <fullName evidence="1">Uncharacterized protein</fullName>
    </submittedName>
</protein>